<dbReference type="AlphaFoldDB" id="A0A556C7I4"/>
<reference evidence="1 2" key="1">
    <citation type="submission" date="2019-07" db="EMBL/GenBank/DDBJ databases">
        <title>Draft genome sequence of Brevibacterium aurantiacum XU54 isolated from Xinjiang China.</title>
        <authorList>
            <person name="Xu X."/>
        </authorList>
    </citation>
    <scope>NUCLEOTIDE SEQUENCE [LARGE SCALE GENOMIC DNA]</scope>
    <source>
        <strain evidence="1 2">XU54</strain>
    </source>
</reference>
<gene>
    <name evidence="1" type="ORF">FO013_18015</name>
</gene>
<dbReference type="Proteomes" id="UP000316406">
    <property type="component" value="Unassembled WGS sequence"/>
</dbReference>
<comment type="caution">
    <text evidence="1">The sequence shown here is derived from an EMBL/GenBank/DDBJ whole genome shotgun (WGS) entry which is preliminary data.</text>
</comment>
<sequence>MDVAPGVPADLLPAAPAPAPAAPAPAAELTLSAAVCTASATAGDLSRIDWLAFSTVSCTRGSAQRSCAWALSFS</sequence>
<keyword evidence="2" id="KW-1185">Reference proteome</keyword>
<evidence type="ECO:0000313" key="2">
    <source>
        <dbReference type="Proteomes" id="UP000316406"/>
    </source>
</evidence>
<organism evidence="1 2">
    <name type="scientific">Brevibacterium aurantiacum</name>
    <dbReference type="NCBI Taxonomy" id="273384"/>
    <lineage>
        <taxon>Bacteria</taxon>
        <taxon>Bacillati</taxon>
        <taxon>Actinomycetota</taxon>
        <taxon>Actinomycetes</taxon>
        <taxon>Micrococcales</taxon>
        <taxon>Brevibacteriaceae</taxon>
        <taxon>Brevibacterium</taxon>
    </lineage>
</organism>
<protein>
    <submittedName>
        <fullName evidence="1">Uncharacterized protein</fullName>
    </submittedName>
</protein>
<name>A0A556C7I4_BREAU</name>
<evidence type="ECO:0000313" key="1">
    <source>
        <dbReference type="EMBL" id="TSI13306.1"/>
    </source>
</evidence>
<dbReference type="EMBL" id="VLTK01000012">
    <property type="protein sequence ID" value="TSI13306.1"/>
    <property type="molecule type" value="Genomic_DNA"/>
</dbReference>
<proteinExistence type="predicted"/>
<accession>A0A556C7I4</accession>